<dbReference type="AlphaFoldDB" id="A0A391NVJ1"/>
<comment type="caution">
    <text evidence="1">The sequence shown here is derived from an EMBL/GenBank/DDBJ whole genome shotgun (WGS) entry which is preliminary data.</text>
</comment>
<dbReference type="EMBL" id="BDIP01002665">
    <property type="protein sequence ID" value="GCA63208.1"/>
    <property type="molecule type" value="Genomic_DNA"/>
</dbReference>
<dbReference type="Proteomes" id="UP000265618">
    <property type="component" value="Unassembled WGS sequence"/>
</dbReference>
<evidence type="ECO:0000313" key="1">
    <source>
        <dbReference type="EMBL" id="GCA63208.1"/>
    </source>
</evidence>
<accession>A0A391NVJ1</accession>
<evidence type="ECO:0000313" key="2">
    <source>
        <dbReference type="Proteomes" id="UP000265618"/>
    </source>
</evidence>
<reference evidence="1 2" key="1">
    <citation type="journal article" date="2018" name="PLoS ONE">
        <title>The draft genome of Kipferlia bialata reveals reductive genome evolution in fornicate parasites.</title>
        <authorList>
            <person name="Tanifuji G."/>
            <person name="Takabayashi S."/>
            <person name="Kume K."/>
            <person name="Takagi M."/>
            <person name="Nakayama T."/>
            <person name="Kamikawa R."/>
            <person name="Inagaki Y."/>
            <person name="Hashimoto T."/>
        </authorList>
    </citation>
    <scope>NUCLEOTIDE SEQUENCE [LARGE SCALE GENOMIC DNA]</scope>
    <source>
        <strain evidence="1">NY0173</strain>
    </source>
</reference>
<gene>
    <name evidence="1" type="ORF">KIPB_008526</name>
</gene>
<protein>
    <submittedName>
        <fullName evidence="1">Uncharacterized protein</fullName>
    </submittedName>
</protein>
<proteinExistence type="predicted"/>
<name>A0A391NVJ1_9EUKA</name>
<organism evidence="1 2">
    <name type="scientific">Kipferlia bialata</name>
    <dbReference type="NCBI Taxonomy" id="797122"/>
    <lineage>
        <taxon>Eukaryota</taxon>
        <taxon>Metamonada</taxon>
        <taxon>Carpediemonas-like organisms</taxon>
        <taxon>Kipferlia</taxon>
    </lineage>
</organism>
<keyword evidence="2" id="KW-1185">Reference proteome</keyword>
<feature type="non-terminal residue" evidence="1">
    <location>
        <position position="132"/>
    </location>
</feature>
<sequence>MDEDKKAALRRVMTGIVQRRLEGSPENAAVDSADKRVDMLMDMMTCMFESGEGDEGLLEAMVNPDPVESVAKEILTLTACKRAYPKVQSALEGVVEMQEQSLGYSMRLWLCLPDGMERRGVSISFVSQMEFG</sequence>